<dbReference type="EMBL" id="CP004353">
    <property type="protein sequence ID" value="AHI23647.1"/>
    <property type="molecule type" value="Genomic_DNA"/>
</dbReference>
<evidence type="ECO:0000256" key="2">
    <source>
        <dbReference type="SAM" id="MobiDB-lite"/>
    </source>
</evidence>
<dbReference type="NCBIfam" id="NF009238">
    <property type="entry name" value="PRK12592.1"/>
    <property type="match status" value="1"/>
</dbReference>
<keyword evidence="3" id="KW-0472">Membrane</keyword>
<dbReference type="AlphaFoldDB" id="W5Y336"/>
<keyword evidence="3" id="KW-0812">Transmembrane</keyword>
<comment type="similarity">
    <text evidence="1">Belongs to the CPA3 antiporters (TC 2.A.63) subunit G family.</text>
</comment>
<dbReference type="Pfam" id="PF03334">
    <property type="entry name" value="PhaG_MnhG_YufB"/>
    <property type="match status" value="1"/>
</dbReference>
<dbReference type="InterPro" id="IPR005133">
    <property type="entry name" value="PhaG_MnhG_YufB"/>
</dbReference>
<feature type="transmembrane region" description="Helical" evidence="3">
    <location>
        <begin position="41"/>
        <end position="59"/>
    </location>
</feature>
<reference evidence="4 5" key="1">
    <citation type="submission" date="2013-02" db="EMBL/GenBank/DDBJ databases">
        <title>The complete genome sequence of Corynebacterium vitaeruminis DSM 20294.</title>
        <authorList>
            <person name="Ruckert C."/>
            <person name="Albersmeier A."/>
            <person name="Kalinowski J."/>
        </authorList>
    </citation>
    <scope>NUCLEOTIDE SEQUENCE [LARGE SCALE GENOMIC DNA]</scope>
    <source>
        <strain evidence="5">ATCC 10234</strain>
    </source>
</reference>
<dbReference type="KEGG" id="cvt:B843_11345"/>
<organism evidence="4 5">
    <name type="scientific">Corynebacterium vitaeruminis DSM 20294</name>
    <dbReference type="NCBI Taxonomy" id="1224164"/>
    <lineage>
        <taxon>Bacteria</taxon>
        <taxon>Bacillati</taxon>
        <taxon>Actinomycetota</taxon>
        <taxon>Actinomycetes</taxon>
        <taxon>Mycobacteriales</taxon>
        <taxon>Corynebacteriaceae</taxon>
        <taxon>Corynebacterium</taxon>
    </lineage>
</organism>
<keyword evidence="5" id="KW-1185">Reference proteome</keyword>
<evidence type="ECO:0000313" key="4">
    <source>
        <dbReference type="EMBL" id="AHI23647.1"/>
    </source>
</evidence>
<dbReference type="GO" id="GO:0015385">
    <property type="term" value="F:sodium:proton antiporter activity"/>
    <property type="evidence" value="ECO:0007669"/>
    <property type="project" value="TreeGrafter"/>
</dbReference>
<dbReference type="STRING" id="1224164.B843_11345"/>
<dbReference type="Proteomes" id="UP000019222">
    <property type="component" value="Chromosome"/>
</dbReference>
<dbReference type="RefSeq" id="WP_025253632.1">
    <property type="nucleotide sequence ID" value="NZ_CP004353.1"/>
</dbReference>
<gene>
    <name evidence="4" type="ORF">B843_11345</name>
</gene>
<feature type="transmembrane region" description="Helical" evidence="3">
    <location>
        <begin position="6"/>
        <end position="29"/>
    </location>
</feature>
<dbReference type="PANTHER" id="PTHR34703">
    <property type="entry name" value="ANTIPORTER SUBUNIT MNHG2-RELATED"/>
    <property type="match status" value="1"/>
</dbReference>
<name>W5Y336_9CORY</name>
<proteinExistence type="inferred from homology"/>
<evidence type="ECO:0000313" key="5">
    <source>
        <dbReference type="Proteomes" id="UP000019222"/>
    </source>
</evidence>
<feature type="region of interest" description="Disordered" evidence="2">
    <location>
        <begin position="98"/>
        <end position="123"/>
    </location>
</feature>
<protein>
    <submittedName>
        <fullName evidence="4">Monovalent cation/H+ antiporter subunit G</fullName>
    </submittedName>
</protein>
<dbReference type="eggNOG" id="COG1320">
    <property type="taxonomic scope" value="Bacteria"/>
</dbReference>
<dbReference type="HOGENOM" id="CLU_121334_0_5_11"/>
<evidence type="ECO:0000256" key="1">
    <source>
        <dbReference type="ARBA" id="ARBA00008404"/>
    </source>
</evidence>
<accession>W5Y336</accession>
<sequence length="123" mass="13030">MLTDVISLVFIGLGAFFVFSAAVGLVRLGDTLSRVHAVTKPQTVGLILTVIGAIVRVVGSPSFDISQRGDLGILVLLVLFALMTGPVTGQRLGRVSRREGLYGPPDHLSANEAPAQRAVRRKP</sequence>
<dbReference type="PANTHER" id="PTHR34703:SF1">
    <property type="entry name" value="ANTIPORTER SUBUNIT MNHG2-RELATED"/>
    <property type="match status" value="1"/>
</dbReference>
<dbReference type="PATRIC" id="fig|1224164.3.peg.2286"/>
<evidence type="ECO:0000256" key="3">
    <source>
        <dbReference type="SAM" id="Phobius"/>
    </source>
</evidence>
<feature type="transmembrane region" description="Helical" evidence="3">
    <location>
        <begin position="71"/>
        <end position="89"/>
    </location>
</feature>
<keyword evidence="3" id="KW-1133">Transmembrane helix</keyword>